<comment type="caution">
    <text evidence="1">The sequence shown here is derived from an EMBL/GenBank/DDBJ whole genome shotgun (WGS) entry which is preliminary data.</text>
</comment>
<evidence type="ECO:0000313" key="2">
    <source>
        <dbReference type="Proteomes" id="UP000177376"/>
    </source>
</evidence>
<gene>
    <name evidence="1" type="ORF">A3A02_02045</name>
</gene>
<organism evidence="1 2">
    <name type="scientific">Candidatus Buchananbacteria bacterium RIFCSPLOWO2_01_FULL_39_33</name>
    <dbReference type="NCBI Taxonomy" id="1797543"/>
    <lineage>
        <taxon>Bacteria</taxon>
        <taxon>Candidatus Buchananiibacteriota</taxon>
    </lineage>
</organism>
<dbReference type="InterPro" id="IPR036188">
    <property type="entry name" value="FAD/NAD-bd_sf"/>
</dbReference>
<dbReference type="AlphaFoldDB" id="A0A1G1YH37"/>
<dbReference type="PANTHER" id="PTHR10668">
    <property type="entry name" value="PHYTOENE DEHYDROGENASE"/>
    <property type="match status" value="1"/>
</dbReference>
<evidence type="ECO:0000313" key="1">
    <source>
        <dbReference type="EMBL" id="OGY51619.1"/>
    </source>
</evidence>
<dbReference type="PANTHER" id="PTHR10668:SF103">
    <property type="entry name" value="PYRIDINE NUCLEOTIDE-DISULFIDE OXIDOREDUCTASE DOMAIN-CONTAINING PROTEIN 2"/>
    <property type="match status" value="1"/>
</dbReference>
<protein>
    <recommendedName>
        <fullName evidence="3">Amine oxidase domain-containing protein</fullName>
    </recommendedName>
</protein>
<reference evidence="1 2" key="1">
    <citation type="journal article" date="2016" name="Nat. Commun.">
        <title>Thousands of microbial genomes shed light on interconnected biogeochemical processes in an aquifer system.</title>
        <authorList>
            <person name="Anantharaman K."/>
            <person name="Brown C.T."/>
            <person name="Hug L.A."/>
            <person name="Sharon I."/>
            <person name="Castelle C.J."/>
            <person name="Probst A.J."/>
            <person name="Thomas B.C."/>
            <person name="Singh A."/>
            <person name="Wilkins M.J."/>
            <person name="Karaoz U."/>
            <person name="Brodie E.L."/>
            <person name="Williams K.H."/>
            <person name="Hubbard S.S."/>
            <person name="Banfield J.F."/>
        </authorList>
    </citation>
    <scope>NUCLEOTIDE SEQUENCE [LARGE SCALE GENOMIC DNA]</scope>
</reference>
<proteinExistence type="predicted"/>
<dbReference type="EMBL" id="MHIM01000034">
    <property type="protein sequence ID" value="OGY51619.1"/>
    <property type="molecule type" value="Genomic_DNA"/>
</dbReference>
<sequence length="523" mass="57894">MTYYDAVIIGGGHNGLVCAAYLARQRLKVLVLEQRPVLGGACVTEEMAGCKVSRTSYVYSLFSPKVVKELKLKDQGLELLERNPPSFTPLLAGRSLLLYQEMARSQEEIAKFSKKDAQAYPQYEAILDRIVRFIDPILHQTPPDFNQKGDWLKLLRLGFKLLKLKKDLPVLVDLFSLSAYDFVSRYFESEPLISTLCTDGIIGSIGGPMSPGTAYVLLHHVMGEINGHRGRWGYVRGGLGSLAEAILRTILLNGGHYKTSCDVSEILVYNNRAIGVMTKQQGAFYSKIVVSGADLHNTFSLMLKPDQLPADFRLALSDIDYRSATSKVNLVVKGELKFNCYTGPVPGTFHLCETSQEIEKAADDAKYGRISDRLILEGCVPSVVDDTLAPLGTHVISLLVQYTPYKLAEGSWQEKKSELLDKVIARLAEYTNIVDLDILASDVITPVDLENDFKLTGGNLFHGMMNLNHLFSFRPVPGFANYRTPIENLYLCGSGTHPGGGLTGLPGHNAAREILRDKKWLCK</sequence>
<name>A0A1G1YH37_9BACT</name>
<dbReference type="Proteomes" id="UP000177376">
    <property type="component" value="Unassembled WGS sequence"/>
</dbReference>
<dbReference type="Gene3D" id="3.50.50.60">
    <property type="entry name" value="FAD/NAD(P)-binding domain"/>
    <property type="match status" value="2"/>
</dbReference>
<evidence type="ECO:0008006" key="3">
    <source>
        <dbReference type="Google" id="ProtNLM"/>
    </source>
</evidence>
<accession>A0A1G1YH37</accession>
<dbReference type="SUPFAM" id="SSF51905">
    <property type="entry name" value="FAD/NAD(P)-binding domain"/>
    <property type="match status" value="1"/>
</dbReference>
<dbReference type="Pfam" id="PF13450">
    <property type="entry name" value="NAD_binding_8"/>
    <property type="match status" value="1"/>
</dbReference>